<evidence type="ECO:0000313" key="1">
    <source>
        <dbReference type="EMBL" id="MCJ2380151.1"/>
    </source>
</evidence>
<reference evidence="1 2" key="1">
    <citation type="submission" date="2022-03" db="EMBL/GenBank/DDBJ databases">
        <title>Parabacteroides sp. nov. isolated from swine feces.</title>
        <authorList>
            <person name="Bak J.E."/>
        </authorList>
    </citation>
    <scope>NUCLEOTIDE SEQUENCE [LARGE SCALE GENOMIC DNA]</scope>
    <source>
        <strain evidence="1 2">AGMB00274</strain>
    </source>
</reference>
<name>A0ABT0BZK3_9BACT</name>
<dbReference type="PANTHER" id="PTHR34853">
    <property type="match status" value="1"/>
</dbReference>
<dbReference type="SUPFAM" id="SSF53474">
    <property type="entry name" value="alpha/beta-Hydrolases"/>
    <property type="match status" value="1"/>
</dbReference>
<accession>A0ABT0BZK3</accession>
<dbReference type="Gene3D" id="1.10.260.160">
    <property type="match status" value="1"/>
</dbReference>
<protein>
    <submittedName>
        <fullName evidence="1">Lipase family protein</fullName>
    </submittedName>
</protein>
<dbReference type="RefSeq" id="WP_243323876.1">
    <property type="nucleotide sequence ID" value="NZ_JAKZMM010000011.1"/>
</dbReference>
<dbReference type="Pfam" id="PF03583">
    <property type="entry name" value="LIP"/>
    <property type="match status" value="1"/>
</dbReference>
<proteinExistence type="predicted"/>
<dbReference type="PROSITE" id="PS51257">
    <property type="entry name" value="PROKAR_LIPOPROTEIN"/>
    <property type="match status" value="1"/>
</dbReference>
<dbReference type="InterPro" id="IPR029058">
    <property type="entry name" value="AB_hydrolase_fold"/>
</dbReference>
<dbReference type="InterPro" id="IPR005152">
    <property type="entry name" value="Lipase_secreted"/>
</dbReference>
<comment type="caution">
    <text evidence="1">The sequence shown here is derived from an EMBL/GenBank/DDBJ whole genome shotgun (WGS) entry which is preliminary data.</text>
</comment>
<dbReference type="EMBL" id="JAKZMM010000011">
    <property type="protein sequence ID" value="MCJ2380151.1"/>
    <property type="molecule type" value="Genomic_DNA"/>
</dbReference>
<dbReference type="PANTHER" id="PTHR34853:SF1">
    <property type="entry name" value="LIPASE 5"/>
    <property type="match status" value="1"/>
</dbReference>
<organism evidence="1 2">
    <name type="scientific">Parabacteroides faecalis</name>
    <dbReference type="NCBI Taxonomy" id="2924040"/>
    <lineage>
        <taxon>Bacteria</taxon>
        <taxon>Pseudomonadati</taxon>
        <taxon>Bacteroidota</taxon>
        <taxon>Bacteroidia</taxon>
        <taxon>Bacteroidales</taxon>
        <taxon>Tannerellaceae</taxon>
        <taxon>Parabacteroides</taxon>
    </lineage>
</organism>
<dbReference type="Proteomes" id="UP001165444">
    <property type="component" value="Unassembled WGS sequence"/>
</dbReference>
<sequence>MTNRWWIVLLLVALVACNKDNDLEIQEGNQYLTHVIEERKIEKTELAAQITDFISGQGINLPEALILGFLRDIDVAAIEYNTVGADGSTVTASGVIAIPSGTISYDHLLSIQHVTLDIDQAPSRQDFYFEMIPVVNGHIVVMADYLGYGSSQTPDRQHPYLHARLTGTACADMIEAAREYLHDKGIKEETDSLELIGYSQGGQATIATVLELERRGKGKSIRAVYAGGGVYDLEETLQTFISSTDALDSYSHTGYAPYLIRGMAYGEQLDVQDENVYAPEVISKGLNKMFSTRPLSEWHQALGTDITRVMHPDFFAQPSFNGNEDVLAIVEALRTNSLLNASPQPQTYIHLYHSPKDEQVPYSNSVNAHSSWPATSLTDLEMSKHGTCGVEFIMRYMGLWEIFGPLIKAGK</sequence>
<keyword evidence="2" id="KW-1185">Reference proteome</keyword>
<gene>
    <name evidence="1" type="ORF">MUN53_05905</name>
</gene>
<evidence type="ECO:0000313" key="2">
    <source>
        <dbReference type="Proteomes" id="UP001165444"/>
    </source>
</evidence>
<dbReference type="Gene3D" id="3.40.50.1820">
    <property type="entry name" value="alpha/beta hydrolase"/>
    <property type="match status" value="1"/>
</dbReference>